<dbReference type="Proteomes" id="UP000461730">
    <property type="component" value="Unassembled WGS sequence"/>
</dbReference>
<protein>
    <submittedName>
        <fullName evidence="3">DUF4062 domain-containing protein</fullName>
    </submittedName>
</protein>
<dbReference type="InterPro" id="IPR025139">
    <property type="entry name" value="DUF4062"/>
</dbReference>
<accession>A0A7K1U0P5</accession>
<proteinExistence type="predicted"/>
<dbReference type="RefSeq" id="WP_157305366.1">
    <property type="nucleotide sequence ID" value="NZ_WRXN01000002.1"/>
</dbReference>
<dbReference type="AlphaFoldDB" id="A0A7K1U0P5"/>
<feature type="domain" description="DUF4062" evidence="1">
    <location>
        <begin position="5"/>
        <end position="96"/>
    </location>
</feature>
<sequence length="430" mass="50476">MDRHKVYISSTYRDLADYRARVINFFLSGKMPDSFSLISMEGYVADDIQPSDKCVEDVAKCDIYILIVAKRYGFIPPDTTKNPGRFSITEMEYETAVSHNKIILTFLADEKQVFEEDSDPDAALLAEKKQKLLAFKEKVRLAKLTHPDGFTDAYHLCFQVQQAIFNKFFTEIYASREENLDKIYFCDRRSQNYTFQKGRQINKAIQFFLINSHEKDMAHFFVKRIGLECIESDIRTLDLFIYPTILDNSDFDDLEFSMRCAIKEEWNRNAELKKFKLKDPLDVSVEKVLSVMDELNYDCLIISWEIKSFYWKNDKLNENISAFYEKYDQVNATLKTSKKIFFIGTVSYSECADMTFAQFEDKIKSIRYGATPIKLTRINRNEIKDWMTDFEIEDNPNVQEKLLHDLLPGPDPDFYLSDLELPLRNILMKL</sequence>
<keyword evidence="4" id="KW-1185">Reference proteome</keyword>
<comment type="caution">
    <text evidence="3">The sequence shown here is derived from an EMBL/GenBank/DDBJ whole genome shotgun (WGS) entry which is preliminary data.</text>
</comment>
<evidence type="ECO:0000313" key="3">
    <source>
        <dbReference type="EMBL" id="MVT07944.1"/>
    </source>
</evidence>
<evidence type="ECO:0000259" key="2">
    <source>
        <dbReference type="Pfam" id="PF19995"/>
    </source>
</evidence>
<reference evidence="3 4" key="1">
    <citation type="submission" date="2019-12" db="EMBL/GenBank/DDBJ databases">
        <title>Chitinophaga sp. strain ysch24 (GDMCC 1.1355), whole genome shotgun sequence.</title>
        <authorList>
            <person name="Zhang X."/>
        </authorList>
    </citation>
    <scope>NUCLEOTIDE SEQUENCE [LARGE SCALE GENOMIC DNA]</scope>
    <source>
        <strain evidence="4">ysch24</strain>
    </source>
</reference>
<gene>
    <name evidence="3" type="ORF">GO493_06700</name>
</gene>
<name>A0A7K1U0P5_9BACT</name>
<organism evidence="3 4">
    <name type="scientific">Chitinophaga tropicalis</name>
    <dbReference type="NCBI Taxonomy" id="2683588"/>
    <lineage>
        <taxon>Bacteria</taxon>
        <taxon>Pseudomonadati</taxon>
        <taxon>Bacteroidota</taxon>
        <taxon>Chitinophagia</taxon>
        <taxon>Chitinophagales</taxon>
        <taxon>Chitinophagaceae</taxon>
        <taxon>Chitinophaga</taxon>
    </lineage>
</organism>
<evidence type="ECO:0000313" key="4">
    <source>
        <dbReference type="Proteomes" id="UP000461730"/>
    </source>
</evidence>
<dbReference type="EMBL" id="WRXN01000002">
    <property type="protein sequence ID" value="MVT07944.1"/>
    <property type="molecule type" value="Genomic_DNA"/>
</dbReference>
<dbReference type="Pfam" id="PF13271">
    <property type="entry name" value="DUF4062"/>
    <property type="match status" value="1"/>
</dbReference>
<dbReference type="InterPro" id="IPR045475">
    <property type="entry name" value="iSTAND"/>
</dbReference>
<dbReference type="Pfam" id="PF19995">
    <property type="entry name" value="iSTAND"/>
    <property type="match status" value="1"/>
</dbReference>
<feature type="domain" description="Inactive STAND" evidence="2">
    <location>
        <begin position="184"/>
        <end position="343"/>
    </location>
</feature>
<evidence type="ECO:0000259" key="1">
    <source>
        <dbReference type="Pfam" id="PF13271"/>
    </source>
</evidence>